<dbReference type="Gene3D" id="1.10.640.10">
    <property type="entry name" value="Haem peroxidase domain superfamily, animal type"/>
    <property type="match status" value="1"/>
</dbReference>
<dbReference type="Pfam" id="PF00084">
    <property type="entry name" value="Sushi"/>
    <property type="match status" value="1"/>
</dbReference>
<dbReference type="CDD" id="cd00054">
    <property type="entry name" value="EGF_CA"/>
    <property type="match status" value="1"/>
</dbReference>
<protein>
    <submittedName>
        <fullName evidence="14">Homologue of mammlian thyroid peroxidase</fullName>
    </submittedName>
</protein>
<dbReference type="GO" id="GO:0005509">
    <property type="term" value="F:calcium ion binding"/>
    <property type="evidence" value="ECO:0007669"/>
    <property type="project" value="InterPro"/>
</dbReference>
<evidence type="ECO:0000256" key="10">
    <source>
        <dbReference type="PROSITE-ProRule" id="PRU00302"/>
    </source>
</evidence>
<comment type="caution">
    <text evidence="10">Lacks conserved residue(s) required for the propagation of feature annotation.</text>
</comment>
<evidence type="ECO:0000256" key="8">
    <source>
        <dbReference type="ARBA" id="ARBA00061342"/>
    </source>
</evidence>
<dbReference type="GO" id="GO:0006979">
    <property type="term" value="P:response to oxidative stress"/>
    <property type="evidence" value="ECO:0007669"/>
    <property type="project" value="InterPro"/>
</dbReference>
<evidence type="ECO:0000256" key="3">
    <source>
        <dbReference type="ARBA" id="ARBA00022723"/>
    </source>
</evidence>
<evidence type="ECO:0000259" key="13">
    <source>
        <dbReference type="PROSITE" id="PS50923"/>
    </source>
</evidence>
<accession>Q9XXZ8</accession>
<dbReference type="InterPro" id="IPR035976">
    <property type="entry name" value="Sushi/SCR/CCP_sf"/>
</dbReference>
<evidence type="ECO:0000256" key="2">
    <source>
        <dbReference type="ARBA" id="ARBA00022617"/>
    </source>
</evidence>
<keyword evidence="10" id="KW-0768">Sushi</keyword>
<keyword evidence="7 10" id="KW-1015">Disulfide bond</keyword>
<dbReference type="EMBL" id="AB022197">
    <property type="protein sequence ID" value="BAA76689.1"/>
    <property type="molecule type" value="mRNA"/>
</dbReference>
<evidence type="ECO:0000256" key="4">
    <source>
        <dbReference type="ARBA" id="ARBA00022729"/>
    </source>
</evidence>
<dbReference type="PeroxiBase" id="4076">
    <property type="entry name" value="HrPOX"/>
</dbReference>
<feature type="signal peptide" evidence="12">
    <location>
        <begin position="1"/>
        <end position="29"/>
    </location>
</feature>
<keyword evidence="3 9" id="KW-0479">Metal-binding</keyword>
<dbReference type="PANTHER" id="PTHR11475:SF121">
    <property type="entry name" value="THYROID PEROXIDASE-LIKE"/>
    <property type="match status" value="1"/>
</dbReference>
<proteinExistence type="evidence at transcript level"/>
<dbReference type="PROSITE" id="PS50923">
    <property type="entry name" value="SUSHI"/>
    <property type="match status" value="1"/>
</dbReference>
<keyword evidence="11" id="KW-0812">Transmembrane</keyword>
<dbReference type="Gene3D" id="2.10.25.10">
    <property type="entry name" value="Laminin"/>
    <property type="match status" value="1"/>
</dbReference>
<dbReference type="CDD" id="cd00033">
    <property type="entry name" value="CCP"/>
    <property type="match status" value="1"/>
</dbReference>
<evidence type="ECO:0000256" key="7">
    <source>
        <dbReference type="ARBA" id="ARBA00023157"/>
    </source>
</evidence>
<dbReference type="FunFam" id="1.10.640.10:FF:000001">
    <property type="entry name" value="Peroxidasin homolog"/>
    <property type="match status" value="1"/>
</dbReference>
<keyword evidence="4 12" id="KW-0732">Signal</keyword>
<dbReference type="GO" id="GO:0005615">
    <property type="term" value="C:extracellular space"/>
    <property type="evidence" value="ECO:0007669"/>
    <property type="project" value="TreeGrafter"/>
</dbReference>
<evidence type="ECO:0000256" key="6">
    <source>
        <dbReference type="ARBA" id="ARBA00023004"/>
    </source>
</evidence>
<keyword evidence="5" id="KW-0560">Oxidoreductase</keyword>
<dbReference type="SUPFAM" id="SSF57196">
    <property type="entry name" value="EGF/Laminin"/>
    <property type="match status" value="1"/>
</dbReference>
<keyword evidence="11" id="KW-1133">Transmembrane helix</keyword>
<dbReference type="Pfam" id="PF03098">
    <property type="entry name" value="An_peroxidase"/>
    <property type="match status" value="1"/>
</dbReference>
<dbReference type="AlphaFoldDB" id="Q9XXZ8"/>
<dbReference type="Gene3D" id="2.10.70.10">
    <property type="entry name" value="Complement Module, domain 1"/>
    <property type="match status" value="1"/>
</dbReference>
<evidence type="ECO:0000256" key="12">
    <source>
        <dbReference type="SAM" id="SignalP"/>
    </source>
</evidence>
<dbReference type="PANTHER" id="PTHR11475">
    <property type="entry name" value="OXIDASE/PEROXIDASE"/>
    <property type="match status" value="1"/>
</dbReference>
<evidence type="ECO:0000256" key="5">
    <source>
        <dbReference type="ARBA" id="ARBA00023002"/>
    </source>
</evidence>
<feature type="transmembrane region" description="Helical" evidence="11">
    <location>
        <begin position="852"/>
        <end position="874"/>
    </location>
</feature>
<evidence type="ECO:0000313" key="14">
    <source>
        <dbReference type="EMBL" id="BAA76689.1"/>
    </source>
</evidence>
<comment type="cofactor">
    <cofactor evidence="1">
        <name>heme b</name>
        <dbReference type="ChEBI" id="CHEBI:60344"/>
    </cofactor>
</comment>
<dbReference type="GO" id="GO:0004601">
    <property type="term" value="F:peroxidase activity"/>
    <property type="evidence" value="ECO:0007669"/>
    <property type="project" value="UniProtKB-KW"/>
</dbReference>
<feature type="domain" description="Sushi" evidence="13">
    <location>
        <begin position="744"/>
        <end position="797"/>
    </location>
</feature>
<evidence type="ECO:0000256" key="1">
    <source>
        <dbReference type="ARBA" id="ARBA00001970"/>
    </source>
</evidence>
<dbReference type="PROSITE" id="PS50292">
    <property type="entry name" value="PEROXIDASE_3"/>
    <property type="match status" value="1"/>
</dbReference>
<organism evidence="14">
    <name type="scientific">Halocynthia roretzi</name>
    <name type="common">Sea squirt</name>
    <name type="synonym">Cynthia roretzi</name>
    <dbReference type="NCBI Taxonomy" id="7729"/>
    <lineage>
        <taxon>Eukaryota</taxon>
        <taxon>Metazoa</taxon>
        <taxon>Chordata</taxon>
        <taxon>Tunicata</taxon>
        <taxon>Ascidiacea</taxon>
        <taxon>Stolidobranchia</taxon>
        <taxon>Pyuridae</taxon>
        <taxon>Halocynthia</taxon>
    </lineage>
</organism>
<dbReference type="SUPFAM" id="SSF57535">
    <property type="entry name" value="Complement control module/SCR domain"/>
    <property type="match status" value="1"/>
</dbReference>
<comment type="similarity">
    <text evidence="8">Belongs to the peroxidase family. XPO subfamily.</text>
</comment>
<dbReference type="GO" id="GO:0020037">
    <property type="term" value="F:heme binding"/>
    <property type="evidence" value="ECO:0007669"/>
    <property type="project" value="InterPro"/>
</dbReference>
<dbReference type="InterPro" id="IPR019791">
    <property type="entry name" value="Haem_peroxidase_animal"/>
</dbReference>
<dbReference type="InterPro" id="IPR010255">
    <property type="entry name" value="Haem_peroxidase_sf"/>
</dbReference>
<dbReference type="InterPro" id="IPR037120">
    <property type="entry name" value="Haem_peroxidase_sf_animal"/>
</dbReference>
<dbReference type="SMART" id="SM00032">
    <property type="entry name" value="CCP"/>
    <property type="match status" value="1"/>
</dbReference>
<feature type="disulfide bond" evidence="10">
    <location>
        <begin position="768"/>
        <end position="795"/>
    </location>
</feature>
<dbReference type="SUPFAM" id="SSF48113">
    <property type="entry name" value="Heme-dependent peroxidases"/>
    <property type="match status" value="1"/>
</dbReference>
<evidence type="ECO:0000256" key="11">
    <source>
        <dbReference type="SAM" id="Phobius"/>
    </source>
</evidence>
<keyword evidence="14" id="KW-0575">Peroxidase</keyword>
<dbReference type="InterPro" id="IPR000436">
    <property type="entry name" value="Sushi_SCR_CCP_dom"/>
</dbReference>
<dbReference type="InterPro" id="IPR001881">
    <property type="entry name" value="EGF-like_Ca-bd_dom"/>
</dbReference>
<reference evidence="14" key="1">
    <citation type="submission" date="1999-01" db="EMBL/GenBank/DDBJ databases">
        <title>Ascidian homologue of the mammalian thyroid peroxidase genes are expressed in the thyroid equivalent region of endostyle.</title>
        <authorList>
            <person name="Ogasawara M."/>
            <person name="Di Lauro R."/>
            <person name="Satoh N."/>
        </authorList>
    </citation>
    <scope>NUCLEOTIDE SEQUENCE</scope>
    <source>
        <tissue evidence="14">Endostyle</tissue>
    </source>
</reference>
<keyword evidence="2 9" id="KW-0349">Heme</keyword>
<name>Q9XXZ8_HALRO</name>
<dbReference type="SMART" id="SM00179">
    <property type="entry name" value="EGF_CA"/>
    <property type="match status" value="1"/>
</dbReference>
<evidence type="ECO:0000256" key="9">
    <source>
        <dbReference type="PIRSR" id="PIRSR619791-2"/>
    </source>
</evidence>
<feature type="chain" id="PRO_5004338750" evidence="12">
    <location>
        <begin position="30"/>
        <end position="918"/>
    </location>
</feature>
<sequence>MSSNSLPSLSLGMLLVLFFVLSKIRNARCYEDHFQDTNRMQAEGDEFATKCMYEAMLNVNRAIRRTDIHWRKDTVWDSPMDLFQFFKRPPNEDAERMARASDIFETTVNYVNEKVLQKYRRMKRRVNATDVLSSKTLRDLAAFSGCIGNPLLKQCPDTCIASKYRTITGQCNNLQNVYWGSSNHQLVRWQPSQYENGFSHPIGWNAETLRNNYRMPLVRKVSNDIIQTSNTNVTDDTDYSHMLVVWGQYIDHDFDLTPQSLSTSTFQGLTNCQQTCRNEPPCFPILLPGEDSKRADAECLPFFRSSAVCGSGETSSLFNELKPREQMNAVTSFLDASTVYGSTDRMAYNLRNHTTDEGLMRVNDRFYDEGGRIFLPFNPNNPCVQDQSDASGERIPCFTAGDPRVSEHLTLSAIHTLWVRAHNRIARELKRINPHWYGETIYQEARKIVGSLHQIVHYKEYVPKIIGMTGMNLLGEYSEYNPSVNPTISNVFATAAFRFGHVTIAPIFRRLDGNFNEHPTHGNIFLHEAFFSPWRIIRQGGLDPIFRGLIGRPAKLITGTQIMHEELREKLFQLQNKVALDLASLNLQRGRDHAIPLYSYWREFCNLTRVETFDELASEISDASVELNWQNYTGHPGNLDLWLAGLVEDLVPGSRVGPTFLCLLTKQFQYLRDGDRFFYERVHTDEQIEELEKIRLANVLCYNSGLETVQRDVFSLAQYPDDFVRCSDLDPLNLEPWREEPEVGSCGRPQNIEYGDWQRCNDLVSYRCKMGFYLDGQEELTCMDNGAFNAEPPMCVDVNECDQELKCNCEDICMNTVGSCRCMCSDGKILNEDGRTCSESPVTVVAPVGTNVAAIVTGVVLGVALLVLVVAVTYGVHKYTLLMQVATQAGTSSVNTVKMGISNSGFDSSSIDKTNMMH</sequence>
<dbReference type="PRINTS" id="PR00457">
    <property type="entry name" value="ANPEROXIDASE"/>
</dbReference>
<keyword evidence="6 9" id="KW-0408">Iron</keyword>
<feature type="binding site" description="axial binding residue" evidence="9">
    <location>
        <position position="501"/>
    </location>
    <ligand>
        <name>heme b</name>
        <dbReference type="ChEBI" id="CHEBI:60344"/>
    </ligand>
    <ligandPart>
        <name>Fe</name>
        <dbReference type="ChEBI" id="CHEBI:18248"/>
    </ligandPart>
</feature>
<keyword evidence="11" id="KW-0472">Membrane</keyword>